<evidence type="ECO:0000313" key="1">
    <source>
        <dbReference type="EMBL" id="KAL1862648.1"/>
    </source>
</evidence>
<comment type="caution">
    <text evidence="1">The sequence shown here is derived from an EMBL/GenBank/DDBJ whole genome shotgun (WGS) entry which is preliminary data.</text>
</comment>
<keyword evidence="2" id="KW-1185">Reference proteome</keyword>
<dbReference type="EMBL" id="JAWRVE010000079">
    <property type="protein sequence ID" value="KAL1862648.1"/>
    <property type="molecule type" value="Genomic_DNA"/>
</dbReference>
<protein>
    <submittedName>
        <fullName evidence="1">Uncharacterized protein</fullName>
    </submittedName>
</protein>
<reference evidence="1 2" key="1">
    <citation type="journal article" date="2024" name="IMA Fungus">
        <title>IMA Genome - F19 : A genome assembly and annotation guide to empower mycologists, including annotated draft genome sequences of Ceratocystis pirilliformis, Diaporthe australafricana, Fusarium ophioides, Paecilomyces lecythidis, and Sporothrix stenoceras.</title>
        <authorList>
            <person name="Aylward J."/>
            <person name="Wilson A.M."/>
            <person name="Visagie C.M."/>
            <person name="Spraker J."/>
            <person name="Barnes I."/>
            <person name="Buitendag C."/>
            <person name="Ceriani C."/>
            <person name="Del Mar Angel L."/>
            <person name="du Plessis D."/>
            <person name="Fuchs T."/>
            <person name="Gasser K."/>
            <person name="Kramer D."/>
            <person name="Li W."/>
            <person name="Munsamy K."/>
            <person name="Piso A."/>
            <person name="Price J.L."/>
            <person name="Sonnekus B."/>
            <person name="Thomas C."/>
            <person name="van der Nest A."/>
            <person name="van Dijk A."/>
            <person name="van Heerden A."/>
            <person name="van Vuuren N."/>
            <person name="Yilmaz N."/>
            <person name="Duong T.A."/>
            <person name="van der Merwe N.A."/>
            <person name="Wingfield M.J."/>
            <person name="Wingfield B.D."/>
        </authorList>
    </citation>
    <scope>NUCLEOTIDE SEQUENCE [LARGE SCALE GENOMIC DNA]</scope>
    <source>
        <strain evidence="1 2">CMW 18300</strain>
    </source>
</reference>
<name>A0ABR3WIL4_9PEZI</name>
<proteinExistence type="predicted"/>
<organism evidence="1 2">
    <name type="scientific">Diaporthe australafricana</name>
    <dbReference type="NCBI Taxonomy" id="127596"/>
    <lineage>
        <taxon>Eukaryota</taxon>
        <taxon>Fungi</taxon>
        <taxon>Dikarya</taxon>
        <taxon>Ascomycota</taxon>
        <taxon>Pezizomycotina</taxon>
        <taxon>Sordariomycetes</taxon>
        <taxon>Sordariomycetidae</taxon>
        <taxon>Diaporthales</taxon>
        <taxon>Diaporthaceae</taxon>
        <taxon>Diaporthe</taxon>
    </lineage>
</organism>
<sequence length="143" mass="16117">MSRGLLLDTINELNTTAAERAKALAEDVFLETYSILVYNQSMEFIEPAKNTRDAQHLFIALQNWEQQTSAFLDELSQRADTFIADPDLIHDLAGNLTLLMHAATDFARNFRDLIPAWAEEISKTIADLLNSFHGTLTVFSQIT</sequence>
<gene>
    <name evidence="1" type="ORF">Daus18300_008446</name>
</gene>
<evidence type="ECO:0000313" key="2">
    <source>
        <dbReference type="Proteomes" id="UP001583177"/>
    </source>
</evidence>
<dbReference type="Proteomes" id="UP001583177">
    <property type="component" value="Unassembled WGS sequence"/>
</dbReference>
<accession>A0ABR3WIL4</accession>